<evidence type="ECO:0000313" key="2">
    <source>
        <dbReference type="Proteomes" id="UP000265520"/>
    </source>
</evidence>
<dbReference type="EMBL" id="LXQA010207551">
    <property type="protein sequence ID" value="MCI33799.1"/>
    <property type="molecule type" value="Genomic_DNA"/>
</dbReference>
<organism evidence="1 2">
    <name type="scientific">Trifolium medium</name>
    <dbReference type="NCBI Taxonomy" id="97028"/>
    <lineage>
        <taxon>Eukaryota</taxon>
        <taxon>Viridiplantae</taxon>
        <taxon>Streptophyta</taxon>
        <taxon>Embryophyta</taxon>
        <taxon>Tracheophyta</taxon>
        <taxon>Spermatophyta</taxon>
        <taxon>Magnoliopsida</taxon>
        <taxon>eudicotyledons</taxon>
        <taxon>Gunneridae</taxon>
        <taxon>Pentapetalae</taxon>
        <taxon>rosids</taxon>
        <taxon>fabids</taxon>
        <taxon>Fabales</taxon>
        <taxon>Fabaceae</taxon>
        <taxon>Papilionoideae</taxon>
        <taxon>50 kb inversion clade</taxon>
        <taxon>NPAAA clade</taxon>
        <taxon>Hologalegina</taxon>
        <taxon>IRL clade</taxon>
        <taxon>Trifolieae</taxon>
        <taxon>Trifolium</taxon>
    </lineage>
</organism>
<sequence length="143" mass="16266">LSSFRYIDADEEATEVPFQALEIASVVTMKSRHDHCKKTGLAMYSWKAMREALEEGSFEGWGKLPDIPEKKDRFGLGYMPSATVFSRASQNHFGLGYIPSVQETFRSAGFDHEDHVALLEDTDEEVPDLVYRCTPDEILTNWK</sequence>
<name>A0A392RC17_9FABA</name>
<keyword evidence="2" id="KW-1185">Reference proteome</keyword>
<protein>
    <submittedName>
        <fullName evidence="1">Gag-pol polyprotein</fullName>
    </submittedName>
</protein>
<evidence type="ECO:0000313" key="1">
    <source>
        <dbReference type="EMBL" id="MCI33799.1"/>
    </source>
</evidence>
<dbReference type="AlphaFoldDB" id="A0A392RC17"/>
<feature type="non-terminal residue" evidence="1">
    <location>
        <position position="143"/>
    </location>
</feature>
<proteinExistence type="predicted"/>
<reference evidence="1 2" key="1">
    <citation type="journal article" date="2018" name="Front. Plant Sci.">
        <title>Red Clover (Trifolium pratense) and Zigzag Clover (T. medium) - A Picture of Genomic Similarities and Differences.</title>
        <authorList>
            <person name="Dluhosova J."/>
            <person name="Istvanek J."/>
            <person name="Nedelnik J."/>
            <person name="Repkova J."/>
        </authorList>
    </citation>
    <scope>NUCLEOTIDE SEQUENCE [LARGE SCALE GENOMIC DNA]</scope>
    <source>
        <strain evidence="2">cv. 10/8</strain>
        <tissue evidence="1">Leaf</tissue>
    </source>
</reference>
<accession>A0A392RC17</accession>
<dbReference type="Proteomes" id="UP000265520">
    <property type="component" value="Unassembled WGS sequence"/>
</dbReference>
<feature type="non-terminal residue" evidence="1">
    <location>
        <position position="1"/>
    </location>
</feature>
<comment type="caution">
    <text evidence="1">The sequence shown here is derived from an EMBL/GenBank/DDBJ whole genome shotgun (WGS) entry which is preliminary data.</text>
</comment>